<name>A0AAV2SNB1_MEGNR</name>
<evidence type="ECO:0000259" key="3">
    <source>
        <dbReference type="Pfam" id="PF01425"/>
    </source>
</evidence>
<dbReference type="InterPro" id="IPR052739">
    <property type="entry name" value="FAAH2"/>
</dbReference>
<dbReference type="InterPro" id="IPR020556">
    <property type="entry name" value="Amidase_CS"/>
</dbReference>
<evidence type="ECO:0000256" key="2">
    <source>
        <dbReference type="PIRSR" id="PIRSR001221-1"/>
    </source>
</evidence>
<gene>
    <name evidence="4" type="ORF">MNOR_LOCUS37750</name>
</gene>
<evidence type="ECO:0000313" key="4">
    <source>
        <dbReference type="EMBL" id="CAL4203167.1"/>
    </source>
</evidence>
<feature type="active site" description="Charge relay system" evidence="2">
    <location>
        <position position="198"/>
    </location>
</feature>
<feature type="active site" description="Acyl-ester intermediate" evidence="2">
    <location>
        <position position="222"/>
    </location>
</feature>
<accession>A0AAV2SNB1</accession>
<feature type="active site" description="Charge relay system" evidence="2">
    <location>
        <position position="123"/>
    </location>
</feature>
<dbReference type="PANTHER" id="PTHR43372">
    <property type="entry name" value="FATTY-ACID AMIDE HYDROLASE"/>
    <property type="match status" value="1"/>
</dbReference>
<dbReference type="GO" id="GO:0012505">
    <property type="term" value="C:endomembrane system"/>
    <property type="evidence" value="ECO:0007669"/>
    <property type="project" value="TreeGrafter"/>
</dbReference>
<proteinExistence type="inferred from homology"/>
<organism evidence="4 5">
    <name type="scientific">Meganyctiphanes norvegica</name>
    <name type="common">Northern krill</name>
    <name type="synonym">Thysanopoda norvegica</name>
    <dbReference type="NCBI Taxonomy" id="48144"/>
    <lineage>
        <taxon>Eukaryota</taxon>
        <taxon>Metazoa</taxon>
        <taxon>Ecdysozoa</taxon>
        <taxon>Arthropoda</taxon>
        <taxon>Crustacea</taxon>
        <taxon>Multicrustacea</taxon>
        <taxon>Malacostraca</taxon>
        <taxon>Eumalacostraca</taxon>
        <taxon>Eucarida</taxon>
        <taxon>Euphausiacea</taxon>
        <taxon>Euphausiidae</taxon>
        <taxon>Meganyctiphanes</taxon>
    </lineage>
</organism>
<comment type="caution">
    <text evidence="4">The sequence shown here is derived from an EMBL/GenBank/DDBJ whole genome shotgun (WGS) entry which is preliminary data.</text>
</comment>
<dbReference type="InterPro" id="IPR036928">
    <property type="entry name" value="AS_sf"/>
</dbReference>
<dbReference type="Gene3D" id="3.90.1300.10">
    <property type="entry name" value="Amidase signature (AS) domain"/>
    <property type="match status" value="1"/>
</dbReference>
<dbReference type="Proteomes" id="UP001497623">
    <property type="component" value="Unassembled WGS sequence"/>
</dbReference>
<feature type="domain" description="Amidase" evidence="3">
    <location>
        <begin position="63"/>
        <end position="501"/>
    </location>
</feature>
<dbReference type="AlphaFoldDB" id="A0AAV2SNB1"/>
<protein>
    <recommendedName>
        <fullName evidence="3">Amidase domain-containing protein</fullName>
    </recommendedName>
</protein>
<comment type="similarity">
    <text evidence="1">Belongs to the amidase family.</text>
</comment>
<sequence length="522" mass="57834">MGFLNLIIRCVRIYFELLGQLVCWVRFRNHENTPLPPILNPIIQEPAISIATKIRNQQVTSVEVVKAFIERIKYINPILNCMVDNRFDEALKEAENVDNLIKVSSIETLAETKPFLGVPFTVKDLIALKGCKLTAGHWDRRNTTAEEDAVCVTAMRNAGAIPLGVTNVPELGFWWESYNTVYGRTNNAYQTCRIAGGSSGGEGAIISACGSALGIGSDLGGSIRMPAFFNGIFGHKPSYGIVSNYGSYPVVHGEMDDWLVHGPMCRHASDLIPMLKALAGDNAKKLKLDMHVDLSTINYFYIEDAFGSNMTNPVHPELKTAQMKVITHLEKSYNVKVKKISLKKLESAVEIFSANLGSIEGAPRFTEHLTLLNGKKNMYTETIKWLFRFSKHTYPAIFYGLFENLTALDHKAPLILRNKEELHNLRTELDGILGEDGVLLYPTHPTLTPYHDQPAFRPFNYVYTGIINILKMPATQCPLGISSEGTPLGIQVVANHCQDHLGLAIAAELEKAFGGWVSPSQG</sequence>
<evidence type="ECO:0000256" key="1">
    <source>
        <dbReference type="ARBA" id="ARBA00009199"/>
    </source>
</evidence>
<dbReference type="SUPFAM" id="SSF75304">
    <property type="entry name" value="Amidase signature (AS) enzymes"/>
    <property type="match status" value="1"/>
</dbReference>
<reference evidence="4 5" key="1">
    <citation type="submission" date="2024-05" db="EMBL/GenBank/DDBJ databases">
        <authorList>
            <person name="Wallberg A."/>
        </authorList>
    </citation>
    <scope>NUCLEOTIDE SEQUENCE [LARGE SCALE GENOMIC DNA]</scope>
</reference>
<dbReference type="PANTHER" id="PTHR43372:SF4">
    <property type="entry name" value="FATTY-ACID AMIDE HYDROLASE 2"/>
    <property type="match status" value="1"/>
</dbReference>
<dbReference type="EMBL" id="CAXKWB010079034">
    <property type="protein sequence ID" value="CAL4203167.1"/>
    <property type="molecule type" value="Genomic_DNA"/>
</dbReference>
<dbReference type="Pfam" id="PF01425">
    <property type="entry name" value="Amidase"/>
    <property type="match status" value="1"/>
</dbReference>
<keyword evidence="5" id="KW-1185">Reference proteome</keyword>
<dbReference type="PIRSF" id="PIRSF001221">
    <property type="entry name" value="Amidase_fungi"/>
    <property type="match status" value="1"/>
</dbReference>
<dbReference type="InterPro" id="IPR023631">
    <property type="entry name" value="Amidase_dom"/>
</dbReference>
<evidence type="ECO:0000313" key="5">
    <source>
        <dbReference type="Proteomes" id="UP001497623"/>
    </source>
</evidence>
<dbReference type="PROSITE" id="PS00571">
    <property type="entry name" value="AMIDASES"/>
    <property type="match status" value="1"/>
</dbReference>